<dbReference type="EMBL" id="PSNW01000017">
    <property type="protein sequence ID" value="PPE71988.1"/>
    <property type="molecule type" value="Genomic_DNA"/>
</dbReference>
<dbReference type="SUPFAM" id="SSF52540">
    <property type="entry name" value="P-loop containing nucleoside triphosphate hydrolases"/>
    <property type="match status" value="1"/>
</dbReference>
<name>A0A2S5TAX0_9GAMM</name>
<gene>
    <name evidence="2" type="ORF">C3942_20835</name>
</gene>
<feature type="domain" description="Schlafen group 3-like DNA/RNA helicase" evidence="1">
    <location>
        <begin position="247"/>
        <end position="638"/>
    </location>
</feature>
<dbReference type="InterPro" id="IPR027417">
    <property type="entry name" value="P-loop_NTPase"/>
</dbReference>
<protein>
    <recommendedName>
        <fullName evidence="1">Schlafen group 3-like DNA/RNA helicase domain-containing protein</fullName>
    </recommendedName>
</protein>
<dbReference type="RefSeq" id="WP_104232299.1">
    <property type="nucleotide sequence ID" value="NZ_PSNW01000017.1"/>
</dbReference>
<sequence length="669" mass="74588">MDSPNQPLTATSPSRAWYGAPISEFLQTPQNIIVGQLTIGGRGVDDAQLVSWSYQIHFLQSELRGFAGHVYFEFSIPRMGRRVDVILLIGPAIFVVEFKVGASQFDQTALNQVWDYALDLKNFHATSHRATLVPMLIASGATTSKAVALTADHDSVYRPIAVHPNGFKAALEAALAAISAESMNAKSWASGSYLPTPTIIEAARSLYARHSVENIARNDAGAKNLQFTSKKIDDLVEEARANNYKIICFVTGVPGAGKTLVGLNVATQHRDKDLPTHAVFLSGNGPLVAVLREALTRDEFARQKSDNSKARKGVIRESIKAFIQNVHHFRDDCLDDTGAPVEHVVIFDEAQRAWNLKQTASFMSRKKGRPDFSQSEPEFLISCMDRHKDWAVIVCLVGGGQEINTGEAGIDAWIEAINSKFPGWHMYVSSKLDDSEYAAGMALEQCRQRPFTHFDACLHLGVSMRSFRAENVSGFVKALLDCEREGARKSLAELITRYPIAVTRDLSVAKQWIRKRARGSERYGLLASSKAQRLKPHAIDIRVEIDPVHWFLNESNDTRSSYYLEDAATEFQVQGLELDWTCVTWDGDLRFNGEGWGHHDFRGSQWCNIHQRESRLYLRNAYRVLLTRARQGMVIFVPPGDPEDATRSPAFYDPTFEYLVDLGIPAATP</sequence>
<dbReference type="OrthoDB" id="3193269at2"/>
<dbReference type="InterPro" id="IPR018647">
    <property type="entry name" value="SLFN_3-like_DNA/RNA_helicase"/>
</dbReference>
<dbReference type="Proteomes" id="UP000238220">
    <property type="component" value="Unassembled WGS sequence"/>
</dbReference>
<comment type="caution">
    <text evidence="2">The sequence shown here is derived from an EMBL/GenBank/DDBJ whole genome shotgun (WGS) entry which is preliminary data.</text>
</comment>
<accession>A0A2S5TAX0</accession>
<reference evidence="2 3" key="1">
    <citation type="submission" date="2018-02" db="EMBL/GenBank/DDBJ databases">
        <title>Genome sequencing of Solimonas sp. HR-BB.</title>
        <authorList>
            <person name="Lee Y."/>
            <person name="Jeon C.O."/>
        </authorList>
    </citation>
    <scope>NUCLEOTIDE SEQUENCE [LARGE SCALE GENOMIC DNA]</scope>
    <source>
        <strain evidence="2 3">HR-BB</strain>
    </source>
</reference>
<evidence type="ECO:0000313" key="2">
    <source>
        <dbReference type="EMBL" id="PPE71988.1"/>
    </source>
</evidence>
<dbReference type="AlphaFoldDB" id="A0A2S5TAX0"/>
<dbReference type="Pfam" id="PF09848">
    <property type="entry name" value="SLFN-g3_helicase"/>
    <property type="match status" value="1"/>
</dbReference>
<keyword evidence="3" id="KW-1185">Reference proteome</keyword>
<organism evidence="2 3">
    <name type="scientific">Solimonas fluminis</name>
    <dbReference type="NCBI Taxonomy" id="2086571"/>
    <lineage>
        <taxon>Bacteria</taxon>
        <taxon>Pseudomonadati</taxon>
        <taxon>Pseudomonadota</taxon>
        <taxon>Gammaproteobacteria</taxon>
        <taxon>Nevskiales</taxon>
        <taxon>Nevskiaceae</taxon>
        <taxon>Solimonas</taxon>
    </lineage>
</organism>
<proteinExistence type="predicted"/>
<evidence type="ECO:0000313" key="3">
    <source>
        <dbReference type="Proteomes" id="UP000238220"/>
    </source>
</evidence>
<evidence type="ECO:0000259" key="1">
    <source>
        <dbReference type="Pfam" id="PF09848"/>
    </source>
</evidence>